<dbReference type="CDD" id="cd00570">
    <property type="entry name" value="GST_N_family"/>
    <property type="match status" value="1"/>
</dbReference>
<keyword evidence="2" id="KW-0812">Transmembrane</keyword>
<keyword evidence="2" id="KW-1133">Transmembrane helix</keyword>
<organism evidence="5 6">
    <name type="scientific">Seminavis robusta</name>
    <dbReference type="NCBI Taxonomy" id="568900"/>
    <lineage>
        <taxon>Eukaryota</taxon>
        <taxon>Sar</taxon>
        <taxon>Stramenopiles</taxon>
        <taxon>Ochrophyta</taxon>
        <taxon>Bacillariophyta</taxon>
        <taxon>Bacillariophyceae</taxon>
        <taxon>Bacillariophycidae</taxon>
        <taxon>Naviculales</taxon>
        <taxon>Naviculaceae</taxon>
        <taxon>Seminavis</taxon>
    </lineage>
</organism>
<dbReference type="Gene3D" id="3.40.30.10">
    <property type="entry name" value="Glutaredoxin"/>
    <property type="match status" value="1"/>
</dbReference>
<comment type="caution">
    <text evidence="5">The sequence shown here is derived from an EMBL/GenBank/DDBJ whole genome shotgun (WGS) entry which is preliminary data.</text>
</comment>
<feature type="region of interest" description="Disordered" evidence="1">
    <location>
        <begin position="45"/>
        <end position="64"/>
    </location>
</feature>
<evidence type="ECO:0000259" key="4">
    <source>
        <dbReference type="Pfam" id="PF13417"/>
    </source>
</evidence>
<feature type="transmembrane region" description="Helical" evidence="2">
    <location>
        <begin position="399"/>
        <end position="420"/>
    </location>
</feature>
<keyword evidence="6" id="KW-1185">Reference proteome</keyword>
<evidence type="ECO:0000256" key="3">
    <source>
        <dbReference type="SAM" id="SignalP"/>
    </source>
</evidence>
<feature type="signal peptide" evidence="3">
    <location>
        <begin position="1"/>
        <end position="22"/>
    </location>
</feature>
<evidence type="ECO:0000256" key="1">
    <source>
        <dbReference type="SAM" id="MobiDB-lite"/>
    </source>
</evidence>
<feature type="chain" id="PRO_5040396121" description="GST N-terminal domain-containing protein" evidence="3">
    <location>
        <begin position="23"/>
        <end position="430"/>
    </location>
</feature>
<evidence type="ECO:0000313" key="5">
    <source>
        <dbReference type="EMBL" id="CAB9506806.1"/>
    </source>
</evidence>
<proteinExistence type="predicted"/>
<protein>
    <recommendedName>
        <fullName evidence="4">GST N-terminal domain-containing protein</fullName>
    </recommendedName>
</protein>
<dbReference type="SUPFAM" id="SSF52833">
    <property type="entry name" value="Thioredoxin-like"/>
    <property type="match status" value="1"/>
</dbReference>
<dbReference type="AlphaFoldDB" id="A0A9N8DU32"/>
<feature type="compositionally biased region" description="Basic and acidic residues" evidence="1">
    <location>
        <begin position="53"/>
        <end position="63"/>
    </location>
</feature>
<keyword evidence="3" id="KW-0732">Signal</keyword>
<evidence type="ECO:0000313" key="6">
    <source>
        <dbReference type="Proteomes" id="UP001153069"/>
    </source>
</evidence>
<gene>
    <name evidence="5" type="ORF">SEMRO_279_G106900.1</name>
</gene>
<sequence>MLSVATLSIVIVALLGGRDIEATFFPGSSRSASFLNSRHHFRKHPIDMPSVSEKGRPQQDEKAFSPMDMKPMLSKDLKQLRYVGLLVDTFARVGQRRPPSPSKTKHVRLIAISVSPYVEKVRWGLDLLEADATSPVYFTEDCHPPGCCALYTVKASNDQASQSPMIVDPEGKVLWGSDAILQHLFIDNENTAVDLYPNEIREDIIQFERDLGLRLGASARCLAYNSLLDPSKRYYETATKVLCNHSPWIEKLMYKMLLYSGKIAEVMSKTLNVFDPQVIENSEEQVRQVFVELSEKLEQAKSASPDNKEVYLMDTPTKQYGFTAADLSFAALVYFLLRPPEMGPFHVPLTDSPPLLVALHRELMNTTAGQHILKVYRQHRPVHKQTRQMVVRSVNQNRIPWKGIAGTVVAGLGVGIVLLFGRTGMKPPIG</sequence>
<reference evidence="5" key="1">
    <citation type="submission" date="2020-06" db="EMBL/GenBank/DDBJ databases">
        <authorList>
            <consortium name="Plant Systems Biology data submission"/>
        </authorList>
    </citation>
    <scope>NUCLEOTIDE SEQUENCE</scope>
    <source>
        <strain evidence="5">D6</strain>
    </source>
</reference>
<name>A0A9N8DU32_9STRA</name>
<dbReference type="Pfam" id="PF13417">
    <property type="entry name" value="GST_N_3"/>
    <property type="match status" value="1"/>
</dbReference>
<feature type="domain" description="GST N-terminal" evidence="4">
    <location>
        <begin position="109"/>
        <end position="186"/>
    </location>
</feature>
<dbReference type="EMBL" id="CAICTM010000278">
    <property type="protein sequence ID" value="CAB9506806.1"/>
    <property type="molecule type" value="Genomic_DNA"/>
</dbReference>
<dbReference type="InterPro" id="IPR036249">
    <property type="entry name" value="Thioredoxin-like_sf"/>
</dbReference>
<evidence type="ECO:0000256" key="2">
    <source>
        <dbReference type="SAM" id="Phobius"/>
    </source>
</evidence>
<dbReference type="Proteomes" id="UP001153069">
    <property type="component" value="Unassembled WGS sequence"/>
</dbReference>
<accession>A0A9N8DU32</accession>
<dbReference type="OrthoDB" id="9988732at2759"/>
<dbReference type="InterPro" id="IPR004045">
    <property type="entry name" value="Glutathione_S-Trfase_N"/>
</dbReference>
<keyword evidence="2" id="KW-0472">Membrane</keyword>